<dbReference type="InterPro" id="IPR036457">
    <property type="entry name" value="PPM-type-like_dom_sf"/>
</dbReference>
<feature type="domain" description="PPM-type phosphatase" evidence="1">
    <location>
        <begin position="15"/>
        <end position="217"/>
    </location>
</feature>
<gene>
    <name evidence="2" type="ORF">MM415A02935_0002</name>
    <name evidence="3" type="ORF">MM415B03315_0002</name>
</gene>
<organism evidence="3">
    <name type="scientific">viral metagenome</name>
    <dbReference type="NCBI Taxonomy" id="1070528"/>
    <lineage>
        <taxon>unclassified sequences</taxon>
        <taxon>metagenomes</taxon>
        <taxon>organismal metagenomes</taxon>
    </lineage>
</organism>
<dbReference type="AlphaFoldDB" id="A0A6M3LF00"/>
<reference evidence="3" key="1">
    <citation type="submission" date="2020-03" db="EMBL/GenBank/DDBJ databases">
        <title>The deep terrestrial virosphere.</title>
        <authorList>
            <person name="Holmfeldt K."/>
            <person name="Nilsson E."/>
            <person name="Simone D."/>
            <person name="Lopez-Fernandez M."/>
            <person name="Wu X."/>
            <person name="de Brujin I."/>
            <person name="Lundin D."/>
            <person name="Andersson A."/>
            <person name="Bertilsson S."/>
            <person name="Dopson M."/>
        </authorList>
    </citation>
    <scope>NUCLEOTIDE SEQUENCE</scope>
    <source>
        <strain evidence="2">MM415A02935</strain>
        <strain evidence="3">MM415B03315</strain>
    </source>
</reference>
<dbReference type="EMBL" id="MT143000">
    <property type="protein sequence ID" value="QJA91608.1"/>
    <property type="molecule type" value="Genomic_DNA"/>
</dbReference>
<dbReference type="Pfam" id="PF13672">
    <property type="entry name" value="PP2C_2"/>
    <property type="match status" value="1"/>
</dbReference>
<sequence length="277" mass="32049">MHTDHFLEIGRGHKICEDYIISGTNPTPYVILADGCSSSKEVDIGARILCLIAKKYLTIINNSPIEKKILLSYHYIKQWIAFKSAKYIREFSLQNSSLDSTLILLFVDNNTVHVFMYGDGIIMAVGNNDDMWCKEVKFLKNAPHYLSYLLNEDRETAFLKIKENDISITSYESDYPGKLERHFDIRTEHSILHFIFPIDMLDLRAIFISSDGLSSFRSLMGVELPSRQMLKHFLSFKNFKGEFIKRRSKKAIKEINKSHEMFNFDDISIGGIYFGEE</sequence>
<accession>A0A6M3LF00</accession>
<dbReference type="SUPFAM" id="SSF81606">
    <property type="entry name" value="PP2C-like"/>
    <property type="match status" value="1"/>
</dbReference>
<dbReference type="InterPro" id="IPR001932">
    <property type="entry name" value="PPM-type_phosphatase-like_dom"/>
</dbReference>
<protein>
    <recommendedName>
        <fullName evidence="1">PPM-type phosphatase domain-containing protein</fullName>
    </recommendedName>
</protein>
<name>A0A6M3LF00_9ZZZZ</name>
<dbReference type="EMBL" id="MT141922">
    <property type="protein sequence ID" value="QJA72068.1"/>
    <property type="molecule type" value="Genomic_DNA"/>
</dbReference>
<evidence type="ECO:0000313" key="2">
    <source>
        <dbReference type="EMBL" id="QJA72068.1"/>
    </source>
</evidence>
<evidence type="ECO:0000259" key="1">
    <source>
        <dbReference type="Pfam" id="PF13672"/>
    </source>
</evidence>
<proteinExistence type="predicted"/>
<evidence type="ECO:0000313" key="3">
    <source>
        <dbReference type="EMBL" id="QJA91608.1"/>
    </source>
</evidence>